<evidence type="ECO:0000313" key="7">
    <source>
        <dbReference type="Proteomes" id="UP000050326"/>
    </source>
</evidence>
<dbReference type="EMBL" id="LKET01000032">
    <property type="protein sequence ID" value="KPU44296.1"/>
    <property type="molecule type" value="Genomic_DNA"/>
</dbReference>
<dbReference type="Proteomes" id="UP000050326">
    <property type="component" value="Unassembled WGS sequence"/>
</dbReference>
<comment type="similarity">
    <text evidence="1">Belongs to the LysR transcriptional regulatory family.</text>
</comment>
<dbReference type="PANTHER" id="PTHR30346">
    <property type="entry name" value="TRANSCRIPTIONAL DUAL REGULATOR HCAR-RELATED"/>
    <property type="match status" value="1"/>
</dbReference>
<dbReference type="PRINTS" id="PR00039">
    <property type="entry name" value="HTHLYSR"/>
</dbReference>
<dbReference type="PROSITE" id="PS50931">
    <property type="entry name" value="HTH_LYSR"/>
    <property type="match status" value="1"/>
</dbReference>
<dbReference type="SUPFAM" id="SSF53850">
    <property type="entry name" value="Periplasmic binding protein-like II"/>
    <property type="match status" value="1"/>
</dbReference>
<keyword evidence="3" id="KW-0238">DNA-binding</keyword>
<keyword evidence="4" id="KW-0804">Transcription</keyword>
<accession>A0A0N8NTA6</accession>
<evidence type="ECO:0000256" key="1">
    <source>
        <dbReference type="ARBA" id="ARBA00009437"/>
    </source>
</evidence>
<dbReference type="Pfam" id="PF00126">
    <property type="entry name" value="HTH_1"/>
    <property type="match status" value="1"/>
</dbReference>
<dbReference type="InterPro" id="IPR036390">
    <property type="entry name" value="WH_DNA-bd_sf"/>
</dbReference>
<dbReference type="AlphaFoldDB" id="A0A0N8NTA6"/>
<dbReference type="Pfam" id="PF03466">
    <property type="entry name" value="LysR_substrate"/>
    <property type="match status" value="1"/>
</dbReference>
<dbReference type="GO" id="GO:0032993">
    <property type="term" value="C:protein-DNA complex"/>
    <property type="evidence" value="ECO:0007669"/>
    <property type="project" value="TreeGrafter"/>
</dbReference>
<dbReference type="PANTHER" id="PTHR30346:SF0">
    <property type="entry name" value="HCA OPERON TRANSCRIPTIONAL ACTIVATOR HCAR"/>
    <property type="match status" value="1"/>
</dbReference>
<protein>
    <submittedName>
        <fullName evidence="6">HTH-type transcriptional regulator CatM</fullName>
    </submittedName>
</protein>
<sequence length="304" mass="34702">MELLQLRYFMAVMEHMNITKAAKAMFTSQSNISKKISQLESELGVKLFERSALGVAPTDSGIILSRGLSDILPKMENLIVNVQNSGTKIRSTIKAGFCETMDINRILPEFIKKFKIEEPSLNIQLVVHSPRELFEKLSLGEIDLCFMFSMYDIKHPAKRRMAVTRTLPRIYFSKRHPLYKKENLSVYDFSEDTFIQFHIDPVLRTYNYLEHLPFPVKKIIETNSLSAILLYLEANSGVSLLGESQIFLGKETIDSIQLPPDIDMATVGTDAVWLNTNKNPALPVFLSLLSQELKKKNKRKNKRG</sequence>
<evidence type="ECO:0000259" key="5">
    <source>
        <dbReference type="PROSITE" id="PS50931"/>
    </source>
</evidence>
<evidence type="ECO:0000256" key="3">
    <source>
        <dbReference type="ARBA" id="ARBA00023125"/>
    </source>
</evidence>
<dbReference type="InterPro" id="IPR005119">
    <property type="entry name" value="LysR_subst-bd"/>
</dbReference>
<name>A0A0N8NTA6_9CLOT</name>
<evidence type="ECO:0000256" key="2">
    <source>
        <dbReference type="ARBA" id="ARBA00023015"/>
    </source>
</evidence>
<dbReference type="SUPFAM" id="SSF46785">
    <property type="entry name" value="Winged helix' DNA-binding domain"/>
    <property type="match status" value="1"/>
</dbReference>
<dbReference type="OrthoDB" id="108771at2"/>
<proteinExistence type="inferred from homology"/>
<comment type="caution">
    <text evidence="6">The sequence shown here is derived from an EMBL/GenBank/DDBJ whole genome shotgun (WGS) entry which is preliminary data.</text>
</comment>
<dbReference type="Gene3D" id="3.40.190.290">
    <property type="match status" value="1"/>
</dbReference>
<dbReference type="Gene3D" id="1.10.10.10">
    <property type="entry name" value="Winged helix-like DNA-binding domain superfamily/Winged helix DNA-binding domain"/>
    <property type="match status" value="1"/>
</dbReference>
<keyword evidence="2" id="KW-0805">Transcription regulation</keyword>
<dbReference type="STRING" id="36849.OXPF_24640"/>
<organism evidence="6 7">
    <name type="scientific">Oxobacter pfennigii</name>
    <dbReference type="NCBI Taxonomy" id="36849"/>
    <lineage>
        <taxon>Bacteria</taxon>
        <taxon>Bacillati</taxon>
        <taxon>Bacillota</taxon>
        <taxon>Clostridia</taxon>
        <taxon>Eubacteriales</taxon>
        <taxon>Clostridiaceae</taxon>
        <taxon>Oxobacter</taxon>
    </lineage>
</organism>
<evidence type="ECO:0000256" key="4">
    <source>
        <dbReference type="ARBA" id="ARBA00023163"/>
    </source>
</evidence>
<dbReference type="InterPro" id="IPR036388">
    <property type="entry name" value="WH-like_DNA-bd_sf"/>
</dbReference>
<dbReference type="GO" id="GO:0003700">
    <property type="term" value="F:DNA-binding transcription factor activity"/>
    <property type="evidence" value="ECO:0007669"/>
    <property type="project" value="InterPro"/>
</dbReference>
<evidence type="ECO:0000313" key="6">
    <source>
        <dbReference type="EMBL" id="KPU44296.1"/>
    </source>
</evidence>
<reference evidence="6 7" key="1">
    <citation type="submission" date="2015-09" db="EMBL/GenBank/DDBJ databases">
        <title>Genome sequence of Oxobacter pfennigii DSM 3222.</title>
        <authorList>
            <person name="Poehlein A."/>
            <person name="Bengelsdorf F.R."/>
            <person name="Schiel-Bengelsdorf B."/>
            <person name="Duerre P."/>
            <person name="Daniel R."/>
        </authorList>
    </citation>
    <scope>NUCLEOTIDE SEQUENCE [LARGE SCALE GENOMIC DNA]</scope>
    <source>
        <strain evidence="6 7">DSM 3222</strain>
    </source>
</reference>
<dbReference type="InterPro" id="IPR000847">
    <property type="entry name" value="LysR_HTH_N"/>
</dbReference>
<dbReference type="CDD" id="cd05466">
    <property type="entry name" value="PBP2_LTTR_substrate"/>
    <property type="match status" value="1"/>
</dbReference>
<gene>
    <name evidence="6" type="primary">catM</name>
    <name evidence="6" type="ORF">OXPF_24640</name>
</gene>
<keyword evidence="7" id="KW-1185">Reference proteome</keyword>
<dbReference type="RefSeq" id="WP_054875479.1">
    <property type="nucleotide sequence ID" value="NZ_LKET01000032.1"/>
</dbReference>
<dbReference type="GO" id="GO:0003677">
    <property type="term" value="F:DNA binding"/>
    <property type="evidence" value="ECO:0007669"/>
    <property type="project" value="UniProtKB-KW"/>
</dbReference>
<feature type="domain" description="HTH lysR-type" evidence="5">
    <location>
        <begin position="1"/>
        <end position="58"/>
    </location>
</feature>
<dbReference type="FunFam" id="1.10.10.10:FF:000001">
    <property type="entry name" value="LysR family transcriptional regulator"/>
    <property type="match status" value="1"/>
</dbReference>